<proteinExistence type="predicted"/>
<evidence type="ECO:0000313" key="3">
    <source>
        <dbReference type="EMBL" id="CAL1131677.1"/>
    </source>
</evidence>
<comment type="caution">
    <text evidence="2">The sequence shown here is derived from an EMBL/GenBank/DDBJ whole genome shotgun (WGS) entry which is preliminary data.</text>
</comment>
<evidence type="ECO:0000313" key="4">
    <source>
        <dbReference type="Proteomes" id="UP001152797"/>
    </source>
</evidence>
<sequence length="400" mass="44572">MADVAETMPQFSADELSKAMDGVDAALDDIAGKVTCRYCNLFVDPMESVQKGANSFTCKECKRVDMILYRNLGERPSELTTMSLRDQREFWQRSHSMDDADGQGKWKLIRAALVEVRAKEVQRREIKSVGGAYLPLAVHMAQGWTKEQVESYQDYEEHPAPIGRLWRVPVKSVSVEDIKSSIEKELLTRERTFKKKRQAVDKSKASGSKKSPAQDAEPVTSSQKSAEVCVIIPTDSEEEPVKITKTAGAKSAKQEAREKAAMEKKQARENEKAMKSAHTLASKSLGPLSSLVNNLKAATAAIEKKGKDKFHDELADAVAEALEKMEKWQAECTSVAHKVQNKQNFDGHEVLSFNKAHFMTETKAAQALMADFRVQVRNVNEQNAAAKLRPKACAKKRAQK</sequence>
<feature type="region of interest" description="Disordered" evidence="1">
    <location>
        <begin position="194"/>
        <end position="226"/>
    </location>
</feature>
<dbReference type="EMBL" id="CAMXCT020000402">
    <property type="protein sequence ID" value="CAL1131677.1"/>
    <property type="molecule type" value="Genomic_DNA"/>
</dbReference>
<keyword evidence="4" id="KW-1185">Reference proteome</keyword>
<dbReference type="EMBL" id="CAMXCT010000402">
    <property type="protein sequence ID" value="CAI3978302.1"/>
    <property type="molecule type" value="Genomic_DNA"/>
</dbReference>
<organism evidence="2">
    <name type="scientific">Cladocopium goreaui</name>
    <dbReference type="NCBI Taxonomy" id="2562237"/>
    <lineage>
        <taxon>Eukaryota</taxon>
        <taxon>Sar</taxon>
        <taxon>Alveolata</taxon>
        <taxon>Dinophyceae</taxon>
        <taxon>Suessiales</taxon>
        <taxon>Symbiodiniaceae</taxon>
        <taxon>Cladocopium</taxon>
    </lineage>
</organism>
<dbReference type="AlphaFoldDB" id="A0A9P1BRM0"/>
<dbReference type="Proteomes" id="UP001152797">
    <property type="component" value="Unassembled WGS sequence"/>
</dbReference>
<reference evidence="3" key="2">
    <citation type="submission" date="2024-04" db="EMBL/GenBank/DDBJ databases">
        <authorList>
            <person name="Chen Y."/>
            <person name="Shah S."/>
            <person name="Dougan E. K."/>
            <person name="Thang M."/>
            <person name="Chan C."/>
        </authorList>
    </citation>
    <scope>NUCLEOTIDE SEQUENCE [LARGE SCALE GENOMIC DNA]</scope>
</reference>
<name>A0A9P1BRM0_9DINO</name>
<evidence type="ECO:0000313" key="2">
    <source>
        <dbReference type="EMBL" id="CAI3978302.1"/>
    </source>
</evidence>
<accession>A0A9P1BRM0</accession>
<evidence type="ECO:0000256" key="1">
    <source>
        <dbReference type="SAM" id="MobiDB-lite"/>
    </source>
</evidence>
<reference evidence="2" key="1">
    <citation type="submission" date="2022-10" db="EMBL/GenBank/DDBJ databases">
        <authorList>
            <person name="Chen Y."/>
            <person name="Dougan E. K."/>
            <person name="Chan C."/>
            <person name="Rhodes N."/>
            <person name="Thang M."/>
        </authorList>
    </citation>
    <scope>NUCLEOTIDE SEQUENCE</scope>
</reference>
<protein>
    <submittedName>
        <fullName evidence="2">Uncharacterized protein</fullName>
    </submittedName>
</protein>
<dbReference type="EMBL" id="CAMXCT030000402">
    <property type="protein sequence ID" value="CAL4765614.1"/>
    <property type="molecule type" value="Genomic_DNA"/>
</dbReference>
<gene>
    <name evidence="2" type="ORF">C1SCF055_LOCUS6365</name>
</gene>